<organism evidence="1 2">
    <name type="scientific">Entomophthora muscae</name>
    <dbReference type="NCBI Taxonomy" id="34485"/>
    <lineage>
        <taxon>Eukaryota</taxon>
        <taxon>Fungi</taxon>
        <taxon>Fungi incertae sedis</taxon>
        <taxon>Zoopagomycota</taxon>
        <taxon>Entomophthoromycotina</taxon>
        <taxon>Entomophthoromycetes</taxon>
        <taxon>Entomophthorales</taxon>
        <taxon>Entomophthoraceae</taxon>
        <taxon>Entomophthora</taxon>
    </lineage>
</organism>
<dbReference type="Proteomes" id="UP001165960">
    <property type="component" value="Unassembled WGS sequence"/>
</dbReference>
<sequence>MVISCEKDLLAEEVPNVTKEQLTEFLNGWFANGPQSEFLASLGHLVLGLFGSNFGVARLDQVEFPDFLNFCKVVSSNPLEAELVGKAMFVSGYQEYCGAPEGESGVEAGTGMAHQMMGPNFTR</sequence>
<protein>
    <submittedName>
        <fullName evidence="1">Uncharacterized protein</fullName>
    </submittedName>
</protein>
<name>A0ACC2SB99_9FUNG</name>
<gene>
    <name evidence="1" type="ORF">DSO57_1001114</name>
</gene>
<reference evidence="1" key="1">
    <citation type="submission" date="2022-04" db="EMBL/GenBank/DDBJ databases">
        <title>Genome of the entomopathogenic fungus Entomophthora muscae.</title>
        <authorList>
            <person name="Elya C."/>
            <person name="Lovett B.R."/>
            <person name="Lee E."/>
            <person name="Macias A.M."/>
            <person name="Hajek A.E."/>
            <person name="De Bivort B.L."/>
            <person name="Kasson M.T."/>
            <person name="De Fine Licht H.H."/>
            <person name="Stajich J.E."/>
        </authorList>
    </citation>
    <scope>NUCLEOTIDE SEQUENCE</scope>
    <source>
        <strain evidence="1">Berkeley</strain>
    </source>
</reference>
<comment type="caution">
    <text evidence="1">The sequence shown here is derived from an EMBL/GenBank/DDBJ whole genome shotgun (WGS) entry which is preliminary data.</text>
</comment>
<dbReference type="EMBL" id="QTSX02005682">
    <property type="protein sequence ID" value="KAJ9059575.1"/>
    <property type="molecule type" value="Genomic_DNA"/>
</dbReference>
<evidence type="ECO:0000313" key="1">
    <source>
        <dbReference type="EMBL" id="KAJ9059575.1"/>
    </source>
</evidence>
<proteinExistence type="predicted"/>
<keyword evidence="2" id="KW-1185">Reference proteome</keyword>
<evidence type="ECO:0000313" key="2">
    <source>
        <dbReference type="Proteomes" id="UP001165960"/>
    </source>
</evidence>
<accession>A0ACC2SB99</accession>